<feature type="transmembrane region" description="Helical" evidence="1">
    <location>
        <begin position="7"/>
        <end position="26"/>
    </location>
</feature>
<dbReference type="EMBL" id="BAABAO010000001">
    <property type="protein sequence ID" value="GAA4120689.1"/>
    <property type="molecule type" value="Genomic_DNA"/>
</dbReference>
<comment type="caution">
    <text evidence="2">The sequence shown here is derived from an EMBL/GenBank/DDBJ whole genome shotgun (WGS) entry which is preliminary data.</text>
</comment>
<evidence type="ECO:0008006" key="4">
    <source>
        <dbReference type="Google" id="ProtNLM"/>
    </source>
</evidence>
<keyword evidence="1" id="KW-0812">Transmembrane</keyword>
<dbReference type="Proteomes" id="UP001501333">
    <property type="component" value="Unassembled WGS sequence"/>
</dbReference>
<sequence>MKFFLKYIIGIVAMTYIVSFGIQYLADYGFRNLKNTQYNDWDNIVNGRINSDIIINGSSRGFVGYNSQIIEENLKGDCFNISFNAGCYKLQQYKFDTYLKRNKKPKIVIQNIDIAHFGENKELPEVSQFYPLVYNEDINSLVGKYENKFNLFKIIPLLKYNQSFKMLEEGIVANFSNSTKKNATTLKGYCPQDRPFRIDYHNLKKIPETKTKSLNKREIDLLHKMIYFYFSRLDKDSKLIFVWMPENKMRLNKSYDLKRETIVEELCLMQKKYKNFIFIDMAYDDISNHDQYYYDTFHLNETGANLFSKKVSAKINEQLN</sequence>
<keyword evidence="1" id="KW-1133">Transmembrane helix</keyword>
<accession>A0ABP7XKB7</accession>
<proteinExistence type="predicted"/>
<protein>
    <recommendedName>
        <fullName evidence="4">SGNH hydrolase-type esterase domain-containing protein</fullName>
    </recommendedName>
</protein>
<evidence type="ECO:0000313" key="2">
    <source>
        <dbReference type="EMBL" id="GAA4120689.1"/>
    </source>
</evidence>
<dbReference type="RefSeq" id="WP_229354898.1">
    <property type="nucleotide sequence ID" value="NZ_BAABAO010000001.1"/>
</dbReference>
<evidence type="ECO:0000313" key="3">
    <source>
        <dbReference type="Proteomes" id="UP001501333"/>
    </source>
</evidence>
<keyword evidence="1" id="KW-0472">Membrane</keyword>
<evidence type="ECO:0000256" key="1">
    <source>
        <dbReference type="SAM" id="Phobius"/>
    </source>
</evidence>
<gene>
    <name evidence="2" type="ORF">GCM10022250_01610</name>
</gene>
<organism evidence="2 3">
    <name type="scientific">Flavobacterium chungbukense</name>
    <dbReference type="NCBI Taxonomy" id="877464"/>
    <lineage>
        <taxon>Bacteria</taxon>
        <taxon>Pseudomonadati</taxon>
        <taxon>Bacteroidota</taxon>
        <taxon>Flavobacteriia</taxon>
        <taxon>Flavobacteriales</taxon>
        <taxon>Flavobacteriaceae</taxon>
        <taxon>Flavobacterium</taxon>
    </lineage>
</organism>
<keyword evidence="3" id="KW-1185">Reference proteome</keyword>
<name>A0ABP7XKB7_9FLAO</name>
<reference evidence="3" key="1">
    <citation type="journal article" date="2019" name="Int. J. Syst. Evol. Microbiol.">
        <title>The Global Catalogue of Microorganisms (GCM) 10K type strain sequencing project: providing services to taxonomists for standard genome sequencing and annotation.</title>
        <authorList>
            <consortium name="The Broad Institute Genomics Platform"/>
            <consortium name="The Broad Institute Genome Sequencing Center for Infectious Disease"/>
            <person name="Wu L."/>
            <person name="Ma J."/>
        </authorList>
    </citation>
    <scope>NUCLEOTIDE SEQUENCE [LARGE SCALE GENOMIC DNA]</scope>
    <source>
        <strain evidence="3">JCM 17386</strain>
    </source>
</reference>